<feature type="region of interest" description="Disordered" evidence="1">
    <location>
        <begin position="26"/>
        <end position="63"/>
    </location>
</feature>
<accession>A0A6A4HSR1</accession>
<feature type="compositionally biased region" description="Polar residues" evidence="1">
    <location>
        <begin position="114"/>
        <end position="123"/>
    </location>
</feature>
<gene>
    <name evidence="2" type="ORF">BT96DRAFT_992380</name>
</gene>
<dbReference type="EMBL" id="ML769449">
    <property type="protein sequence ID" value="KAE9401176.1"/>
    <property type="molecule type" value="Genomic_DNA"/>
</dbReference>
<dbReference type="AlphaFoldDB" id="A0A6A4HSR1"/>
<feature type="region of interest" description="Disordered" evidence="1">
    <location>
        <begin position="114"/>
        <end position="179"/>
    </location>
</feature>
<name>A0A6A4HSR1_9AGAR</name>
<sequence length="179" mass="20040">MVSVTKPIIALTRKIHSYFNTSDLPPVKPPDSTGNDFRISRSTRTSKFIRPAASNSEPLNPPERIPYGYPPVPMPYTYPPQFPYNLPYQTPYPYQYPLQPQPTIPSQILVAAPNKTQTRTSSPKKGVRFSSPALSSASSHEQSESELESESPNNVQPQLLTSAYQRHTSDAYNHLPALR</sequence>
<proteinExistence type="predicted"/>
<evidence type="ECO:0000313" key="3">
    <source>
        <dbReference type="Proteomes" id="UP000799118"/>
    </source>
</evidence>
<keyword evidence="3" id="KW-1185">Reference proteome</keyword>
<feature type="compositionally biased region" description="Polar residues" evidence="1">
    <location>
        <begin position="32"/>
        <end position="46"/>
    </location>
</feature>
<feature type="compositionally biased region" description="Polar residues" evidence="1">
    <location>
        <begin position="153"/>
        <end position="166"/>
    </location>
</feature>
<dbReference type="Proteomes" id="UP000799118">
    <property type="component" value="Unassembled WGS sequence"/>
</dbReference>
<feature type="compositionally biased region" description="Low complexity" evidence="1">
    <location>
        <begin position="130"/>
        <end position="140"/>
    </location>
</feature>
<evidence type="ECO:0000313" key="2">
    <source>
        <dbReference type="EMBL" id="KAE9401176.1"/>
    </source>
</evidence>
<protein>
    <submittedName>
        <fullName evidence="2">Uncharacterized protein</fullName>
    </submittedName>
</protein>
<organism evidence="2 3">
    <name type="scientific">Gymnopus androsaceus JB14</name>
    <dbReference type="NCBI Taxonomy" id="1447944"/>
    <lineage>
        <taxon>Eukaryota</taxon>
        <taxon>Fungi</taxon>
        <taxon>Dikarya</taxon>
        <taxon>Basidiomycota</taxon>
        <taxon>Agaricomycotina</taxon>
        <taxon>Agaricomycetes</taxon>
        <taxon>Agaricomycetidae</taxon>
        <taxon>Agaricales</taxon>
        <taxon>Marasmiineae</taxon>
        <taxon>Omphalotaceae</taxon>
        <taxon>Gymnopus</taxon>
    </lineage>
</organism>
<reference evidence="2" key="1">
    <citation type="journal article" date="2019" name="Environ. Microbiol.">
        <title>Fungal ecological strategies reflected in gene transcription - a case study of two litter decomposers.</title>
        <authorList>
            <person name="Barbi F."/>
            <person name="Kohler A."/>
            <person name="Barry K."/>
            <person name="Baskaran P."/>
            <person name="Daum C."/>
            <person name="Fauchery L."/>
            <person name="Ihrmark K."/>
            <person name="Kuo A."/>
            <person name="LaButti K."/>
            <person name="Lipzen A."/>
            <person name="Morin E."/>
            <person name="Grigoriev I.V."/>
            <person name="Henrissat B."/>
            <person name="Lindahl B."/>
            <person name="Martin F."/>
        </authorList>
    </citation>
    <scope>NUCLEOTIDE SEQUENCE</scope>
    <source>
        <strain evidence="2">JB14</strain>
    </source>
</reference>
<evidence type="ECO:0000256" key="1">
    <source>
        <dbReference type="SAM" id="MobiDB-lite"/>
    </source>
</evidence>